<dbReference type="Gene3D" id="3.40.50.1820">
    <property type="entry name" value="alpha/beta hydrolase"/>
    <property type="match status" value="1"/>
</dbReference>
<evidence type="ECO:0000313" key="4">
    <source>
        <dbReference type="WBParaSite" id="PSU_v2.g19028.t1"/>
    </source>
</evidence>
<evidence type="ECO:0000313" key="3">
    <source>
        <dbReference type="Proteomes" id="UP000887577"/>
    </source>
</evidence>
<keyword evidence="3" id="KW-1185">Reference proteome</keyword>
<reference evidence="4" key="1">
    <citation type="submission" date="2022-11" db="UniProtKB">
        <authorList>
            <consortium name="WormBaseParasite"/>
        </authorList>
    </citation>
    <scope>IDENTIFICATION</scope>
</reference>
<dbReference type="WBParaSite" id="PSU_v2.g19028.t1">
    <property type="protein sequence ID" value="PSU_v2.g19028.t1"/>
    <property type="gene ID" value="PSU_v2.g19028"/>
</dbReference>
<dbReference type="PANTHER" id="PTHR45908">
    <property type="entry name" value="PROTEIN CBG11750-RELATED"/>
    <property type="match status" value="1"/>
</dbReference>
<proteinExistence type="predicted"/>
<dbReference type="AlphaFoldDB" id="A0A914YNU8"/>
<protein>
    <submittedName>
        <fullName evidence="4">Fungal lipase-like domain-containing protein</fullName>
    </submittedName>
</protein>
<feature type="transmembrane region" description="Helical" evidence="1">
    <location>
        <begin position="82"/>
        <end position="104"/>
    </location>
</feature>
<organism evidence="3 4">
    <name type="scientific">Panagrolaimus superbus</name>
    <dbReference type="NCBI Taxonomy" id="310955"/>
    <lineage>
        <taxon>Eukaryota</taxon>
        <taxon>Metazoa</taxon>
        <taxon>Ecdysozoa</taxon>
        <taxon>Nematoda</taxon>
        <taxon>Chromadorea</taxon>
        <taxon>Rhabditida</taxon>
        <taxon>Tylenchina</taxon>
        <taxon>Panagrolaimomorpha</taxon>
        <taxon>Panagrolaimoidea</taxon>
        <taxon>Panagrolaimidae</taxon>
        <taxon>Panagrolaimus</taxon>
    </lineage>
</organism>
<sequence length="160" mass="18260">MATCYAYLALAHNEKAISLTFRQAQGTDQMGFIETDCKTRKTKASKYVDGKLLEYFAESFDPLWESGLEENLRKLKKQYPKYELWVFGHSLGGVFASIGSFAAYKTKIFESDEIKCITMGQLRTGTLEYAQSHDKYVPNTYRIIHATDLATDVLLKIPYL</sequence>
<dbReference type="Proteomes" id="UP000887577">
    <property type="component" value="Unplaced"/>
</dbReference>
<name>A0A914YNU8_9BILA</name>
<keyword evidence="1" id="KW-1133">Transmembrane helix</keyword>
<dbReference type="SUPFAM" id="SSF53474">
    <property type="entry name" value="alpha/beta-Hydrolases"/>
    <property type="match status" value="1"/>
</dbReference>
<keyword evidence="1" id="KW-0472">Membrane</keyword>
<dbReference type="InterPro" id="IPR002921">
    <property type="entry name" value="Fungal_lipase-type"/>
</dbReference>
<dbReference type="Pfam" id="PF01764">
    <property type="entry name" value="Lipase_3"/>
    <property type="match status" value="1"/>
</dbReference>
<dbReference type="GO" id="GO:0006629">
    <property type="term" value="P:lipid metabolic process"/>
    <property type="evidence" value="ECO:0007669"/>
    <property type="project" value="InterPro"/>
</dbReference>
<accession>A0A914YNU8</accession>
<evidence type="ECO:0000259" key="2">
    <source>
        <dbReference type="Pfam" id="PF01764"/>
    </source>
</evidence>
<dbReference type="CDD" id="cd00519">
    <property type="entry name" value="Lipase_3"/>
    <property type="match status" value="1"/>
</dbReference>
<feature type="domain" description="Fungal lipase-type" evidence="2">
    <location>
        <begin position="26"/>
        <end position="153"/>
    </location>
</feature>
<evidence type="ECO:0000256" key="1">
    <source>
        <dbReference type="SAM" id="Phobius"/>
    </source>
</evidence>
<keyword evidence="1" id="KW-0812">Transmembrane</keyword>
<dbReference type="InterPro" id="IPR029058">
    <property type="entry name" value="AB_hydrolase_fold"/>
</dbReference>